<feature type="domain" description="Phage tail tape measure protein" evidence="3">
    <location>
        <begin position="69"/>
        <end position="261"/>
    </location>
</feature>
<organism evidence="4 5">
    <name type="scientific">Roseburia porci</name>
    <dbReference type="NCBI Taxonomy" id="2605790"/>
    <lineage>
        <taxon>Bacteria</taxon>
        <taxon>Bacillati</taxon>
        <taxon>Bacillota</taxon>
        <taxon>Clostridia</taxon>
        <taxon>Lachnospirales</taxon>
        <taxon>Lachnospiraceae</taxon>
        <taxon>Roseburia</taxon>
    </lineage>
</organism>
<evidence type="ECO:0000313" key="4">
    <source>
        <dbReference type="EMBL" id="MST73468.1"/>
    </source>
</evidence>
<dbReference type="PANTHER" id="PTHR37813">
    <property type="entry name" value="FELS-2 PROPHAGE PROTEIN"/>
    <property type="match status" value="1"/>
</dbReference>
<sequence>MADGSLIFDTKTDTSGLDNIGKSLKNVIGGLGLAAVAKQVEELGSTFETSFAKASTLFGDVSVDTGNLNQKIKEMSNSSGTAASELNESLYQAMSAGIPVTEDMAECLGAVDVANKLSIGGYTDASTAMGALTTAINAYKMNASDAESVSDKLLVVQNKGVTTVDELASSMGKAIATGSNYGVNLDNLCAAYISLTKNGISTAEGTTYLNSLIKELGDSGSTAAGILQDKTGKSFGQLMNDGYSLGDVLQIISDSCDGDTEAFANLWSSAEGGMAASAIVSQGTDTFNDSLTSLADSAGTTESAYNTMSDTFEKRTERLKQSASNLAIELFQDVEPALELIVQGLQWCADNMTIVLGVLTPLIAGFIAWKVATGFSTALNALTIAMNGLNAAILANPIGALIALIVALVAGFIYLWNNCDSFREFWINLWGTIKEAASAALDAIVSFFTETIPNFIQSIIDWFAQLPDRLAEWGQNVYTTVTTAISNMVDSAITFISELPEKIAYWLGFAAGKVVEFGLNLIAWATTAIPEFINSVVTFISELPGKFADWLAKTIKEVEAWAVETVAKAKTAGQNFIDNVITFISELPGNIANWLAQTLAKIATWKDNLVAKGTAAAKGLFDSIVNGITNLPETIKNIGKNIVDGLWKGIKNSWSNLQDKVKKLADNLLKGFKDALGIHSPSRKFKWVGEMCIAGMDEPIADYNPYDTLNKSIKANVGTMKANFVGSGSYAENMNLGIDYDTLGNRVANALTGMAVNMDGKRVGTLVAPHVDYALANLAAVRT</sequence>
<accession>A0A6L5YME9</accession>
<dbReference type="InterPro" id="IPR010090">
    <property type="entry name" value="Phage_tape_meas"/>
</dbReference>
<gene>
    <name evidence="4" type="ORF">FYJ75_00280</name>
</gene>
<keyword evidence="2" id="KW-0812">Transmembrane</keyword>
<proteinExistence type="predicted"/>
<name>A0A6L5YME9_9FIRM</name>
<evidence type="ECO:0000259" key="3">
    <source>
        <dbReference type="Pfam" id="PF10145"/>
    </source>
</evidence>
<keyword evidence="2" id="KW-0472">Membrane</keyword>
<dbReference type="EMBL" id="VUNI01000001">
    <property type="protein sequence ID" value="MST73468.1"/>
    <property type="molecule type" value="Genomic_DNA"/>
</dbReference>
<reference evidence="4 5" key="1">
    <citation type="submission" date="2019-08" db="EMBL/GenBank/DDBJ databases">
        <title>In-depth cultivation of the pig gut microbiome towards novel bacterial diversity and tailored functional studies.</title>
        <authorList>
            <person name="Wylensek D."/>
            <person name="Hitch T.C.A."/>
            <person name="Clavel T."/>
        </authorList>
    </citation>
    <scope>NUCLEOTIDE SEQUENCE [LARGE SCALE GENOMIC DNA]</scope>
    <source>
        <strain evidence="4 5">MUC/MUC-530-WT-4D</strain>
    </source>
</reference>
<keyword evidence="1" id="KW-1188">Viral release from host cell</keyword>
<feature type="transmembrane region" description="Helical" evidence="2">
    <location>
        <begin position="352"/>
        <end position="372"/>
    </location>
</feature>
<dbReference type="RefSeq" id="WP_154427666.1">
    <property type="nucleotide sequence ID" value="NZ_VUNI01000001.1"/>
</dbReference>
<dbReference type="PANTHER" id="PTHR37813:SF1">
    <property type="entry name" value="FELS-2 PROPHAGE PROTEIN"/>
    <property type="match status" value="1"/>
</dbReference>
<keyword evidence="5" id="KW-1185">Reference proteome</keyword>
<dbReference type="AlphaFoldDB" id="A0A6L5YME9"/>
<protein>
    <submittedName>
        <fullName evidence="4">Phage tail tape measure protein</fullName>
    </submittedName>
</protein>
<dbReference type="Proteomes" id="UP000474024">
    <property type="component" value="Unassembled WGS sequence"/>
</dbReference>
<evidence type="ECO:0000256" key="2">
    <source>
        <dbReference type="SAM" id="Phobius"/>
    </source>
</evidence>
<dbReference type="NCBIfam" id="TIGR01760">
    <property type="entry name" value="tape_meas_TP901"/>
    <property type="match status" value="1"/>
</dbReference>
<evidence type="ECO:0000313" key="5">
    <source>
        <dbReference type="Proteomes" id="UP000474024"/>
    </source>
</evidence>
<keyword evidence="2" id="KW-1133">Transmembrane helix</keyword>
<comment type="caution">
    <text evidence="4">The sequence shown here is derived from an EMBL/GenBank/DDBJ whole genome shotgun (WGS) entry which is preliminary data.</text>
</comment>
<feature type="transmembrane region" description="Helical" evidence="2">
    <location>
        <begin position="393"/>
        <end position="416"/>
    </location>
</feature>
<evidence type="ECO:0000256" key="1">
    <source>
        <dbReference type="ARBA" id="ARBA00022612"/>
    </source>
</evidence>
<dbReference type="Pfam" id="PF10145">
    <property type="entry name" value="PhageMin_Tail"/>
    <property type="match status" value="1"/>
</dbReference>